<dbReference type="EMBL" id="MU854039">
    <property type="protein sequence ID" value="KAK3934009.1"/>
    <property type="molecule type" value="Genomic_DNA"/>
</dbReference>
<dbReference type="AlphaFoldDB" id="A0AAN6RYN8"/>
<accession>A0AAN6RYN8</accession>
<comment type="caution">
    <text evidence="1">The sequence shown here is derived from an EMBL/GenBank/DDBJ whole genome shotgun (WGS) entry which is preliminary data.</text>
</comment>
<evidence type="ECO:0000313" key="1">
    <source>
        <dbReference type="EMBL" id="KAK3934009.1"/>
    </source>
</evidence>
<dbReference type="InterPro" id="IPR046670">
    <property type="entry name" value="DUF6540"/>
</dbReference>
<dbReference type="Pfam" id="PF20174">
    <property type="entry name" value="DUF6540"/>
    <property type="match status" value="1"/>
</dbReference>
<gene>
    <name evidence="1" type="ORF">QBC46DRAFT_400828</name>
</gene>
<dbReference type="Proteomes" id="UP001303473">
    <property type="component" value="Unassembled WGS sequence"/>
</dbReference>
<protein>
    <submittedName>
        <fullName evidence="1">Uncharacterized protein</fullName>
    </submittedName>
</protein>
<organism evidence="1 2">
    <name type="scientific">Diplogelasinospora grovesii</name>
    <dbReference type="NCBI Taxonomy" id="303347"/>
    <lineage>
        <taxon>Eukaryota</taxon>
        <taxon>Fungi</taxon>
        <taxon>Dikarya</taxon>
        <taxon>Ascomycota</taxon>
        <taxon>Pezizomycotina</taxon>
        <taxon>Sordariomycetes</taxon>
        <taxon>Sordariomycetidae</taxon>
        <taxon>Sordariales</taxon>
        <taxon>Diplogelasinosporaceae</taxon>
        <taxon>Diplogelasinospora</taxon>
    </lineage>
</organism>
<keyword evidence="2" id="KW-1185">Reference proteome</keyword>
<name>A0AAN6RYN8_9PEZI</name>
<proteinExistence type="predicted"/>
<sequence length="184" mass="21172">MSDRDSTDPPREVVKRILHTEFKTDTNGQDWKRRVGEEEWVLVPTAAEERSPNAIRLFIIRQDQAEGEPKHWSLFVGRENEKGTSYQVTGDATHMVQKFEENVDKWNAPDFYSHYDLNAEVGIGEAKAIWEAVNEEKPPQAPDRRSVTENCQGWTIRVLKNLVKRGVVKQGAVDSIEKDWLEPV</sequence>
<reference evidence="2" key="1">
    <citation type="journal article" date="2023" name="Mol. Phylogenet. Evol.">
        <title>Genome-scale phylogeny and comparative genomics of the fungal order Sordariales.</title>
        <authorList>
            <person name="Hensen N."/>
            <person name="Bonometti L."/>
            <person name="Westerberg I."/>
            <person name="Brannstrom I.O."/>
            <person name="Guillou S."/>
            <person name="Cros-Aarteil S."/>
            <person name="Calhoun S."/>
            <person name="Haridas S."/>
            <person name="Kuo A."/>
            <person name="Mondo S."/>
            <person name="Pangilinan J."/>
            <person name="Riley R."/>
            <person name="LaButti K."/>
            <person name="Andreopoulos B."/>
            <person name="Lipzen A."/>
            <person name="Chen C."/>
            <person name="Yan M."/>
            <person name="Daum C."/>
            <person name="Ng V."/>
            <person name="Clum A."/>
            <person name="Steindorff A."/>
            <person name="Ohm R.A."/>
            <person name="Martin F."/>
            <person name="Silar P."/>
            <person name="Natvig D.O."/>
            <person name="Lalanne C."/>
            <person name="Gautier V."/>
            <person name="Ament-Velasquez S.L."/>
            <person name="Kruys A."/>
            <person name="Hutchinson M.I."/>
            <person name="Powell A.J."/>
            <person name="Barry K."/>
            <person name="Miller A.N."/>
            <person name="Grigoriev I.V."/>
            <person name="Debuchy R."/>
            <person name="Gladieux P."/>
            <person name="Hiltunen Thoren M."/>
            <person name="Johannesson H."/>
        </authorList>
    </citation>
    <scope>NUCLEOTIDE SEQUENCE [LARGE SCALE GENOMIC DNA]</scope>
    <source>
        <strain evidence="2">CBS 340.73</strain>
    </source>
</reference>
<evidence type="ECO:0000313" key="2">
    <source>
        <dbReference type="Proteomes" id="UP001303473"/>
    </source>
</evidence>